<feature type="region of interest" description="Disordered" evidence="1">
    <location>
        <begin position="66"/>
        <end position="87"/>
    </location>
</feature>
<dbReference type="InterPro" id="IPR036732">
    <property type="entry name" value="AFP_Neu5c_C_sf"/>
</dbReference>
<evidence type="ECO:0000256" key="1">
    <source>
        <dbReference type="SAM" id="MobiDB-lite"/>
    </source>
</evidence>
<evidence type="ECO:0000259" key="2">
    <source>
        <dbReference type="SMART" id="SM00858"/>
    </source>
</evidence>
<dbReference type="PROSITE" id="PS51318">
    <property type="entry name" value="TAT"/>
    <property type="match status" value="1"/>
</dbReference>
<accession>A0ABU3PWG0</accession>
<name>A0ABU3PWG0_9ACTN</name>
<evidence type="ECO:0000313" key="3">
    <source>
        <dbReference type="EMBL" id="MDT9593570.1"/>
    </source>
</evidence>
<reference evidence="3 4" key="1">
    <citation type="submission" date="2023-08" db="EMBL/GenBank/DDBJ databases">
        <title>Nocardioides seae sp. nov., a bacterium isolated from a soil.</title>
        <authorList>
            <person name="Wang X."/>
        </authorList>
    </citation>
    <scope>NUCLEOTIDE SEQUENCE [LARGE SCALE GENOMIC DNA]</scope>
    <source>
        <strain evidence="3 4">YZH12</strain>
    </source>
</reference>
<dbReference type="InterPro" id="IPR013974">
    <property type="entry name" value="SAF"/>
</dbReference>
<gene>
    <name evidence="3" type="ORF">RDV89_10865</name>
</gene>
<dbReference type="Pfam" id="PF08666">
    <property type="entry name" value="SAF"/>
    <property type="match status" value="1"/>
</dbReference>
<dbReference type="RefSeq" id="WP_315733064.1">
    <property type="nucleotide sequence ID" value="NZ_JAVYII010000004.1"/>
</dbReference>
<dbReference type="EMBL" id="JAVYII010000004">
    <property type="protein sequence ID" value="MDT9593570.1"/>
    <property type="molecule type" value="Genomic_DNA"/>
</dbReference>
<dbReference type="SUPFAM" id="SSF51269">
    <property type="entry name" value="AFP III-like domain"/>
    <property type="match status" value="1"/>
</dbReference>
<protein>
    <submittedName>
        <fullName evidence="3">SAF domain-containing protein</fullName>
    </submittedName>
</protein>
<evidence type="ECO:0000313" key="4">
    <source>
        <dbReference type="Proteomes" id="UP001268542"/>
    </source>
</evidence>
<comment type="caution">
    <text evidence="3">The sequence shown here is derived from an EMBL/GenBank/DDBJ whole genome shotgun (WGS) entry which is preliminary data.</text>
</comment>
<feature type="domain" description="SAF" evidence="2">
    <location>
        <begin position="51"/>
        <end position="112"/>
    </location>
</feature>
<dbReference type="Proteomes" id="UP001268542">
    <property type="component" value="Unassembled WGS sequence"/>
</dbReference>
<dbReference type="CDD" id="cd11614">
    <property type="entry name" value="SAF_CpaB_FlgA_like"/>
    <property type="match status" value="1"/>
</dbReference>
<dbReference type="Gene3D" id="3.90.1210.10">
    <property type="entry name" value="Antifreeze-like/N-acetylneuraminic acid synthase C-terminal domain"/>
    <property type="match status" value="1"/>
</dbReference>
<dbReference type="SMART" id="SM00858">
    <property type="entry name" value="SAF"/>
    <property type="match status" value="1"/>
</dbReference>
<keyword evidence="4" id="KW-1185">Reference proteome</keyword>
<proteinExistence type="predicted"/>
<sequence length="210" mass="20915">MSSTSGASLATRLRSARHALTRRRRLLAAATAALGALVVVGATQPPSADTVPVVVAARDLPAGTALSAEDLTTRDVAPHQAPADRPGASELLGETLAAPVAAEEQVTSARVVGTAAWQPGPGETAVPVRLPDAGVAALLSVGDTVDVVATDPQTGETSTVARSVRVAALPASDADATLGGRLVVVVAPSRDASDIAGAAVHAFLTVAFRD</sequence>
<organism evidence="3 4">
    <name type="scientific">Nocardioides imazamoxiresistens</name>
    <dbReference type="NCBI Taxonomy" id="3231893"/>
    <lineage>
        <taxon>Bacteria</taxon>
        <taxon>Bacillati</taxon>
        <taxon>Actinomycetota</taxon>
        <taxon>Actinomycetes</taxon>
        <taxon>Propionibacteriales</taxon>
        <taxon>Nocardioidaceae</taxon>
        <taxon>Nocardioides</taxon>
    </lineage>
</organism>
<dbReference type="InterPro" id="IPR006311">
    <property type="entry name" value="TAT_signal"/>
</dbReference>